<dbReference type="CDD" id="cd00093">
    <property type="entry name" value="HTH_XRE"/>
    <property type="match status" value="1"/>
</dbReference>
<protein>
    <submittedName>
        <fullName evidence="2">XRE family transcriptional regulator</fullName>
    </submittedName>
</protein>
<proteinExistence type="predicted"/>
<accession>A0A4Q8LY11</accession>
<dbReference type="SUPFAM" id="SSF47413">
    <property type="entry name" value="lambda repressor-like DNA-binding domains"/>
    <property type="match status" value="1"/>
</dbReference>
<dbReference type="Proteomes" id="UP000292087">
    <property type="component" value="Unassembled WGS sequence"/>
</dbReference>
<reference evidence="2 3" key="1">
    <citation type="submission" date="2019-02" db="EMBL/GenBank/DDBJ databases">
        <title>WGS of Pseudoxanthomonas species novum from clinical isolates.</title>
        <authorList>
            <person name="Bernier A.-M."/>
            <person name="Bernard K."/>
            <person name="Vachon A."/>
        </authorList>
    </citation>
    <scope>NUCLEOTIDE SEQUENCE [LARGE SCALE GENOMIC DNA]</scope>
    <source>
        <strain evidence="2 3">NML140781</strain>
    </source>
</reference>
<dbReference type="SMART" id="SM00530">
    <property type="entry name" value="HTH_XRE"/>
    <property type="match status" value="1"/>
</dbReference>
<dbReference type="Pfam" id="PF01381">
    <property type="entry name" value="HTH_3"/>
    <property type="match status" value="1"/>
</dbReference>
<organism evidence="2 3">
    <name type="scientific">Pseudoxanthomonas winnipegensis</name>
    <dbReference type="NCBI Taxonomy" id="2480810"/>
    <lineage>
        <taxon>Bacteria</taxon>
        <taxon>Pseudomonadati</taxon>
        <taxon>Pseudomonadota</taxon>
        <taxon>Gammaproteobacteria</taxon>
        <taxon>Lysobacterales</taxon>
        <taxon>Lysobacteraceae</taxon>
        <taxon>Pseudoxanthomonas</taxon>
    </lineage>
</organism>
<dbReference type="InterPro" id="IPR010982">
    <property type="entry name" value="Lambda_DNA-bd_dom_sf"/>
</dbReference>
<dbReference type="EMBL" id="SHMF01000001">
    <property type="protein sequence ID" value="TAA37217.1"/>
    <property type="molecule type" value="Genomic_DNA"/>
</dbReference>
<comment type="caution">
    <text evidence="2">The sequence shown here is derived from an EMBL/GenBank/DDBJ whole genome shotgun (WGS) entry which is preliminary data.</text>
</comment>
<dbReference type="PROSITE" id="PS50943">
    <property type="entry name" value="HTH_CROC1"/>
    <property type="match status" value="1"/>
</dbReference>
<dbReference type="InterPro" id="IPR001387">
    <property type="entry name" value="Cro/C1-type_HTH"/>
</dbReference>
<gene>
    <name evidence="2" type="ORF">EA656_00620</name>
</gene>
<dbReference type="Gene3D" id="1.10.260.40">
    <property type="entry name" value="lambda repressor-like DNA-binding domains"/>
    <property type="match status" value="1"/>
</dbReference>
<name>A0A4Q8LY11_9GAMM</name>
<dbReference type="AlphaFoldDB" id="A0A4Q8LY11"/>
<evidence type="ECO:0000313" key="3">
    <source>
        <dbReference type="Proteomes" id="UP000292087"/>
    </source>
</evidence>
<sequence>MAFSDNLRAARKAKGLTQEELALACGWSGQSRIANYESNSSSAREPKVSEVPLLAKALGVPIASLFDELDQPSQTERIDFDKMALTVSVARHLIEVRGDPPHFIEDPVMLEIAYQVVAAHSDVSRPTNVLDLTQILAKRLRGENDGEGQIRGVGASTGR</sequence>
<evidence type="ECO:0000313" key="2">
    <source>
        <dbReference type="EMBL" id="TAA37217.1"/>
    </source>
</evidence>
<feature type="domain" description="HTH cro/C1-type" evidence="1">
    <location>
        <begin position="7"/>
        <end position="65"/>
    </location>
</feature>
<dbReference type="GO" id="GO:0003677">
    <property type="term" value="F:DNA binding"/>
    <property type="evidence" value="ECO:0007669"/>
    <property type="project" value="InterPro"/>
</dbReference>
<dbReference type="RefSeq" id="WP_130522250.1">
    <property type="nucleotide sequence ID" value="NZ_SHLZ01000001.1"/>
</dbReference>
<evidence type="ECO:0000259" key="1">
    <source>
        <dbReference type="PROSITE" id="PS50943"/>
    </source>
</evidence>